<dbReference type="Proteomes" id="UP000037594">
    <property type="component" value="Unassembled WGS sequence"/>
</dbReference>
<comment type="caution">
    <text evidence="2">The sequence shown here is derived from an EMBL/GenBank/DDBJ whole genome shotgun (WGS) entry which is preliminary data.</text>
</comment>
<evidence type="ECO:0000313" key="2">
    <source>
        <dbReference type="EMBL" id="KMV16063.1"/>
    </source>
</evidence>
<keyword evidence="2" id="KW-0808">Transferase</keyword>
<dbReference type="SUPFAM" id="SSF55729">
    <property type="entry name" value="Acyl-CoA N-acyltransferases (Nat)"/>
    <property type="match status" value="1"/>
</dbReference>
<protein>
    <submittedName>
        <fullName evidence="2">GNAT family acetyltransferase</fullName>
    </submittedName>
</protein>
<organism evidence="2 3">
    <name type="scientific">Mycolicibacterium conceptionense</name>
    <dbReference type="NCBI Taxonomy" id="451644"/>
    <lineage>
        <taxon>Bacteria</taxon>
        <taxon>Bacillati</taxon>
        <taxon>Actinomycetota</taxon>
        <taxon>Actinomycetes</taxon>
        <taxon>Mycobacteriales</taxon>
        <taxon>Mycobacteriaceae</taxon>
        <taxon>Mycolicibacterium</taxon>
    </lineage>
</organism>
<dbReference type="AlphaFoldDB" id="A0A0J8U3E8"/>
<dbReference type="InterPro" id="IPR051531">
    <property type="entry name" value="N-acetyltransferase"/>
</dbReference>
<dbReference type="PROSITE" id="PS51186">
    <property type="entry name" value="GNAT"/>
    <property type="match status" value="1"/>
</dbReference>
<dbReference type="InterPro" id="IPR016181">
    <property type="entry name" value="Acyl_CoA_acyltransferase"/>
</dbReference>
<evidence type="ECO:0000259" key="1">
    <source>
        <dbReference type="PROSITE" id="PS51186"/>
    </source>
</evidence>
<feature type="domain" description="N-acetyltransferase" evidence="1">
    <location>
        <begin position="15"/>
        <end position="177"/>
    </location>
</feature>
<dbReference type="Gene3D" id="3.40.630.30">
    <property type="match status" value="1"/>
</dbReference>
<evidence type="ECO:0000313" key="3">
    <source>
        <dbReference type="Proteomes" id="UP000037594"/>
    </source>
</evidence>
<sequence>MGTMPKTQILAGPQVRLRPPVVEDAEALYTRIASDPDVTRYLAWRPHSGVTETRRVITTLFNVGDEQTWLIEVDGEVVGLCARRRPQPYSVELGYCLARPWWGRGLMSEAVSLMLADVHADPTVYRVTAHCHVDNAGSAGVLRRCGLSLEGRLARYGMFPNISEEPQDVLLFGKAVR</sequence>
<accession>A0A0J8U3E8</accession>
<dbReference type="GO" id="GO:0016747">
    <property type="term" value="F:acyltransferase activity, transferring groups other than amino-acyl groups"/>
    <property type="evidence" value="ECO:0007669"/>
    <property type="project" value="InterPro"/>
</dbReference>
<dbReference type="InterPro" id="IPR000182">
    <property type="entry name" value="GNAT_dom"/>
</dbReference>
<name>A0A0J8U3E8_9MYCO</name>
<dbReference type="PATRIC" id="fig|451644.5.peg.4609"/>
<proteinExistence type="predicted"/>
<dbReference type="Pfam" id="PF13302">
    <property type="entry name" value="Acetyltransf_3"/>
    <property type="match status" value="1"/>
</dbReference>
<dbReference type="PANTHER" id="PTHR43792">
    <property type="entry name" value="GNAT FAMILY, PUTATIVE (AFU_ORTHOLOGUE AFUA_3G00765)-RELATED-RELATED"/>
    <property type="match status" value="1"/>
</dbReference>
<gene>
    <name evidence="2" type="ORF">ACT17_22320</name>
</gene>
<reference evidence="2 3" key="1">
    <citation type="submission" date="2015-06" db="EMBL/GenBank/DDBJ databases">
        <title>Genome sequence of Mycobacterium conceptionense strain MLE.</title>
        <authorList>
            <person name="Greninger A.L."/>
            <person name="Cunningham G."/>
            <person name="Chiu C.Y."/>
            <person name="Miller S."/>
        </authorList>
    </citation>
    <scope>NUCLEOTIDE SEQUENCE [LARGE SCALE GENOMIC DNA]</scope>
    <source>
        <strain evidence="2 3">MLE</strain>
    </source>
</reference>
<dbReference type="EMBL" id="LFOD01000024">
    <property type="protein sequence ID" value="KMV16063.1"/>
    <property type="molecule type" value="Genomic_DNA"/>
</dbReference>